<comment type="function">
    <text evidence="5 7">Poorly processive, error-prone DNA polymerase involved in untargeted mutagenesis. Copies undamaged DNA at stalled replication forks, which arise in vivo from mismatched or misaligned primer ends. These misaligned primers can be extended by PolIV. Exhibits no 3'-5' exonuclease (proofreading) activity. May be involved in translesional synthesis, in conjunction with the beta clamp from PolIII.</text>
</comment>
<keyword evidence="7" id="KW-0963">Cytoplasm</keyword>
<reference evidence="10" key="1">
    <citation type="submission" date="2023-07" db="EMBL/GenBank/DDBJ databases">
        <title>Genome sequencing of Purple Non-Sulfur Bacteria from various extreme environments.</title>
        <authorList>
            <person name="Mayer M."/>
        </authorList>
    </citation>
    <scope>NUCLEOTIDE SEQUENCE [LARGE SCALE GENOMIC DNA]</scope>
    <source>
        <strain evidence="10">DSM 17935</strain>
    </source>
</reference>
<dbReference type="Gene3D" id="3.30.1490.100">
    <property type="entry name" value="DNA polymerase, Y-family, little finger domain"/>
    <property type="match status" value="1"/>
</dbReference>
<dbReference type="EMBL" id="JAOQNS010000004">
    <property type="protein sequence ID" value="MCW2307266.1"/>
    <property type="molecule type" value="Genomic_DNA"/>
</dbReference>
<keyword evidence="4 7" id="KW-0239">DNA-directed DNA polymerase</keyword>
<dbReference type="PANTHER" id="PTHR11076">
    <property type="entry name" value="DNA REPAIR POLYMERASE UMUC / TRANSFERASE FAMILY MEMBER"/>
    <property type="match status" value="1"/>
</dbReference>
<name>A0ABT3HA37_9HYPH</name>
<dbReference type="PANTHER" id="PTHR11076:SF33">
    <property type="entry name" value="DNA POLYMERASE KAPPA"/>
    <property type="match status" value="1"/>
</dbReference>
<evidence type="ECO:0000256" key="6">
    <source>
        <dbReference type="ARBA" id="ARBA00049244"/>
    </source>
</evidence>
<dbReference type="Gene3D" id="1.10.150.20">
    <property type="entry name" value="5' to 3' exonuclease, C-terminal subdomain"/>
    <property type="match status" value="1"/>
</dbReference>
<dbReference type="Gene3D" id="3.30.70.270">
    <property type="match status" value="1"/>
</dbReference>
<evidence type="ECO:0000259" key="8">
    <source>
        <dbReference type="PROSITE" id="PS50173"/>
    </source>
</evidence>
<comment type="similarity">
    <text evidence="1 7">Belongs to the DNA polymerase type-Y family.</text>
</comment>
<dbReference type="SUPFAM" id="SSF100879">
    <property type="entry name" value="Lesion bypass DNA polymerase (Y-family), little finger domain"/>
    <property type="match status" value="1"/>
</dbReference>
<keyword evidence="7 9" id="KW-0548">Nucleotidyltransferase</keyword>
<dbReference type="InterPro" id="IPR050116">
    <property type="entry name" value="DNA_polymerase-Y"/>
</dbReference>
<evidence type="ECO:0000313" key="9">
    <source>
        <dbReference type="EMBL" id="MCW2307266.1"/>
    </source>
</evidence>
<dbReference type="EC" id="2.7.7.7" evidence="7"/>
<keyword evidence="7" id="KW-0234">DNA repair</keyword>
<dbReference type="Proteomes" id="UP001209755">
    <property type="component" value="Unassembled WGS sequence"/>
</dbReference>
<organism evidence="9 10">
    <name type="scientific">Rhodobium gokarnense</name>
    <dbReference type="NCBI Taxonomy" id="364296"/>
    <lineage>
        <taxon>Bacteria</taxon>
        <taxon>Pseudomonadati</taxon>
        <taxon>Pseudomonadota</taxon>
        <taxon>Alphaproteobacteria</taxon>
        <taxon>Hyphomicrobiales</taxon>
        <taxon>Rhodobiaceae</taxon>
        <taxon>Rhodobium</taxon>
    </lineage>
</organism>
<dbReference type="GO" id="GO:0003887">
    <property type="term" value="F:DNA-directed DNA polymerase activity"/>
    <property type="evidence" value="ECO:0007669"/>
    <property type="project" value="UniProtKB-EC"/>
</dbReference>
<feature type="binding site" evidence="7">
    <location>
        <position position="143"/>
    </location>
    <ligand>
        <name>Mg(2+)</name>
        <dbReference type="ChEBI" id="CHEBI:18420"/>
    </ligand>
</feature>
<dbReference type="InterPro" id="IPR036775">
    <property type="entry name" value="DNA_pol_Y-fam_lit_finger_sf"/>
</dbReference>
<feature type="site" description="Substrate discrimination" evidence="7">
    <location>
        <position position="55"/>
    </location>
</feature>
<proteinExistence type="inferred from homology"/>
<protein>
    <recommendedName>
        <fullName evidence="7">DNA polymerase IV</fullName>
        <shortName evidence="7">Pol IV</shortName>
        <ecNumber evidence="7">2.7.7.7</ecNumber>
    </recommendedName>
</protein>
<dbReference type="PROSITE" id="PS50173">
    <property type="entry name" value="UMUC"/>
    <property type="match status" value="1"/>
</dbReference>
<keyword evidence="3 7" id="KW-0515">Mutator protein</keyword>
<dbReference type="SUPFAM" id="SSF56672">
    <property type="entry name" value="DNA/RNA polymerases"/>
    <property type="match status" value="1"/>
</dbReference>
<evidence type="ECO:0000256" key="1">
    <source>
        <dbReference type="ARBA" id="ARBA00010945"/>
    </source>
</evidence>
<comment type="cofactor">
    <cofactor evidence="7">
        <name>Mg(2+)</name>
        <dbReference type="ChEBI" id="CHEBI:18420"/>
    </cofactor>
    <text evidence="7">Binds 2 magnesium ions per subunit.</text>
</comment>
<feature type="active site" evidence="7">
    <location>
        <position position="144"/>
    </location>
</feature>
<dbReference type="InterPro" id="IPR022880">
    <property type="entry name" value="DNApol_IV"/>
</dbReference>
<evidence type="ECO:0000256" key="2">
    <source>
        <dbReference type="ARBA" id="ARBA00011245"/>
    </source>
</evidence>
<dbReference type="InterPro" id="IPR017961">
    <property type="entry name" value="DNA_pol_Y-fam_little_finger"/>
</dbReference>
<dbReference type="NCBIfam" id="NF002751">
    <property type="entry name" value="PRK02794.1"/>
    <property type="match status" value="1"/>
</dbReference>
<sequence length="442" mass="48254">MSDTDLSANTALCRDCLTSFAGAARRCPACGSPRIVAHPELHRLVIAHIDCDAFYAAIEKRDDPSLDDKPLIIGGSRRGVVSTACYIARIKGVHSAMPMFKALKLCPEAVVMPPNMEKYTAVGRQVREMMRALTPLVEPLSIDEAFLDLTGTERLHGTSPAVTLARFARDVEAEIGISVSVGLAANKFLAKIASDLDKPRGFSVIGAAEAKDFLADKPVGMIWGVGKVTQRQLQADGIRLIGDLQRMDETDLARRYGALGLKLFHLARGEDRRTVSAASKAKSISAETTFDVDIADAHELMAHLRRLSEKVSKRLKAADKAGWTVTLKLKTKDFRIITRSHRLADPTRLADRIFRTGQDMLAREANGRLFRLIGIGVSDFADPRLADPDDLVDVAATRRARAEVAIDDLRERFGTGAVNLGLALAARRRGRDPSPPDDDLQD</sequence>
<keyword evidence="7" id="KW-0235">DNA replication</keyword>
<evidence type="ECO:0000256" key="7">
    <source>
        <dbReference type="HAMAP-Rule" id="MF_01113"/>
    </source>
</evidence>
<comment type="catalytic activity">
    <reaction evidence="6 7">
        <text>DNA(n) + a 2'-deoxyribonucleoside 5'-triphosphate = DNA(n+1) + diphosphate</text>
        <dbReference type="Rhea" id="RHEA:22508"/>
        <dbReference type="Rhea" id="RHEA-COMP:17339"/>
        <dbReference type="Rhea" id="RHEA-COMP:17340"/>
        <dbReference type="ChEBI" id="CHEBI:33019"/>
        <dbReference type="ChEBI" id="CHEBI:61560"/>
        <dbReference type="ChEBI" id="CHEBI:173112"/>
        <dbReference type="EC" id="2.7.7.7"/>
    </reaction>
</comment>
<feature type="binding site" evidence="7">
    <location>
        <position position="50"/>
    </location>
    <ligand>
        <name>Mg(2+)</name>
        <dbReference type="ChEBI" id="CHEBI:18420"/>
    </ligand>
</feature>
<comment type="subunit">
    <text evidence="2 7">Monomer.</text>
</comment>
<keyword evidence="7 9" id="KW-0808">Transferase</keyword>
<comment type="subcellular location">
    <subcellularLocation>
        <location evidence="7">Cytoplasm</location>
    </subcellularLocation>
</comment>
<evidence type="ECO:0000313" key="10">
    <source>
        <dbReference type="Proteomes" id="UP001209755"/>
    </source>
</evidence>
<accession>A0ABT3HA37</accession>
<dbReference type="InterPro" id="IPR001126">
    <property type="entry name" value="UmuC"/>
</dbReference>
<evidence type="ECO:0000256" key="3">
    <source>
        <dbReference type="ARBA" id="ARBA00022457"/>
    </source>
</evidence>
<dbReference type="Pfam" id="PF11799">
    <property type="entry name" value="IMS_C"/>
    <property type="match status" value="1"/>
</dbReference>
<evidence type="ECO:0000256" key="5">
    <source>
        <dbReference type="ARBA" id="ARBA00025589"/>
    </source>
</evidence>
<dbReference type="Gene3D" id="3.40.1170.60">
    <property type="match status" value="1"/>
</dbReference>
<comment type="caution">
    <text evidence="9">The sequence shown here is derived from an EMBL/GenBank/DDBJ whole genome shotgun (WGS) entry which is preliminary data.</text>
</comment>
<dbReference type="NCBIfam" id="NF002677">
    <property type="entry name" value="PRK02406.1"/>
    <property type="match status" value="1"/>
</dbReference>
<evidence type="ECO:0000256" key="4">
    <source>
        <dbReference type="ARBA" id="ARBA00022932"/>
    </source>
</evidence>
<gene>
    <name evidence="7" type="primary">dinB</name>
    <name evidence="9" type="ORF">M2319_001597</name>
</gene>
<dbReference type="InterPro" id="IPR043502">
    <property type="entry name" value="DNA/RNA_pol_sf"/>
</dbReference>
<keyword evidence="7" id="KW-0460">Magnesium</keyword>
<dbReference type="RefSeq" id="WP_264600927.1">
    <property type="nucleotide sequence ID" value="NZ_JAOQNS010000004.1"/>
</dbReference>
<dbReference type="Pfam" id="PF00817">
    <property type="entry name" value="IMS"/>
    <property type="match status" value="1"/>
</dbReference>
<feature type="domain" description="UmuC" evidence="8">
    <location>
        <begin position="46"/>
        <end position="226"/>
    </location>
</feature>
<dbReference type="InterPro" id="IPR043128">
    <property type="entry name" value="Rev_trsase/Diguanyl_cyclase"/>
</dbReference>
<dbReference type="CDD" id="cd03586">
    <property type="entry name" value="PolY_Pol_IV_kappa"/>
    <property type="match status" value="1"/>
</dbReference>
<keyword evidence="10" id="KW-1185">Reference proteome</keyword>
<keyword evidence="7" id="KW-0238">DNA-binding</keyword>
<keyword evidence="7" id="KW-0227">DNA damage</keyword>
<dbReference type="HAMAP" id="MF_01113">
    <property type="entry name" value="DNApol_IV"/>
    <property type="match status" value="1"/>
</dbReference>
<keyword evidence="7" id="KW-0479">Metal-binding</keyword>